<organism evidence="1 2">
    <name type="scientific">Pseudomonas fluorescens HK44</name>
    <dbReference type="NCBI Taxonomy" id="1042209"/>
    <lineage>
        <taxon>Bacteria</taxon>
        <taxon>Pseudomonadati</taxon>
        <taxon>Pseudomonadota</taxon>
        <taxon>Gammaproteobacteria</taxon>
        <taxon>Pseudomonadales</taxon>
        <taxon>Pseudomonadaceae</taxon>
        <taxon>Pseudomonas</taxon>
    </lineage>
</organism>
<evidence type="ECO:0000313" key="1">
    <source>
        <dbReference type="EMBL" id="EXF96310.1"/>
    </source>
</evidence>
<dbReference type="HOGENOM" id="CLU_2397346_0_0_6"/>
<accession>A0A010SU95</accession>
<protein>
    <submittedName>
        <fullName evidence="1">Uncharacterized protein</fullName>
    </submittedName>
</protein>
<dbReference type="Proteomes" id="UP000022611">
    <property type="component" value="Unassembled WGS sequence"/>
</dbReference>
<comment type="caution">
    <text evidence="1">The sequence shown here is derived from an EMBL/GenBank/DDBJ whole genome shotgun (WGS) entry which is preliminary data.</text>
</comment>
<sequence length="93" mass="10652">MKCCKNSTLSPLEQIARRLNEQHERYGAGFYGDGRFGGRWFRARIVNGEHLEVQDWNHWAVVPDGTAFHDHNGRPILTVAYLKTAEPTEPTTK</sequence>
<gene>
    <name evidence="1" type="ORF">HK44_021415</name>
</gene>
<dbReference type="RefSeq" id="WP_019689234.1">
    <property type="nucleotide sequence ID" value="NZ_AFOY02000004.1"/>
</dbReference>
<proteinExistence type="predicted"/>
<evidence type="ECO:0000313" key="2">
    <source>
        <dbReference type="Proteomes" id="UP000022611"/>
    </source>
</evidence>
<dbReference type="EMBL" id="AFOY02000004">
    <property type="protein sequence ID" value="EXF96310.1"/>
    <property type="molecule type" value="Genomic_DNA"/>
</dbReference>
<dbReference type="AlphaFoldDB" id="A0A010SU95"/>
<reference evidence="1 2" key="1">
    <citation type="journal article" date="2011" name="J. Bacteriol.">
        <title>Draft genome sequence of the polycyclic aromatic hydrocarbon-degrading, genetically engineered bioluminescent bioreporter Pseudomonas fluorescens HK44.</title>
        <authorList>
            <person name="Chauhan A."/>
            <person name="Layton A.C."/>
            <person name="Williams D.E."/>
            <person name="Smartt A.E."/>
            <person name="Ripp S."/>
            <person name="Karpinets T.V."/>
            <person name="Brown S.D."/>
            <person name="Sayler G.S."/>
        </authorList>
    </citation>
    <scope>NUCLEOTIDE SEQUENCE [LARGE SCALE GENOMIC DNA]</scope>
    <source>
        <strain evidence="1 2">HK44</strain>
    </source>
</reference>
<name>A0A010SU95_PSEFL</name>
<dbReference type="PATRIC" id="fig|1042209.11.peg.811"/>